<dbReference type="AlphaFoldDB" id="A0A026W7I2"/>
<dbReference type="EMBL" id="KK107364">
    <property type="protein sequence ID" value="EZA51953.1"/>
    <property type="molecule type" value="Genomic_DNA"/>
</dbReference>
<accession>A0A026W7I2</accession>
<keyword evidence="2" id="KW-1185">Reference proteome</keyword>
<reference evidence="1 2" key="1">
    <citation type="journal article" date="2014" name="Curr. Biol.">
        <title>The genome of the clonal raider ant Cerapachys biroi.</title>
        <authorList>
            <person name="Oxley P.R."/>
            <person name="Ji L."/>
            <person name="Fetter-Pruneda I."/>
            <person name="McKenzie S.K."/>
            <person name="Li C."/>
            <person name="Hu H."/>
            <person name="Zhang G."/>
            <person name="Kronauer D.J."/>
        </authorList>
    </citation>
    <scope>NUCLEOTIDE SEQUENCE [LARGE SCALE GENOMIC DNA]</scope>
</reference>
<feature type="non-terminal residue" evidence="1">
    <location>
        <position position="1"/>
    </location>
</feature>
<name>A0A026W7I2_OOCBI</name>
<proteinExistence type="predicted"/>
<gene>
    <name evidence="1" type="ORF">X777_09268</name>
</gene>
<organism evidence="1 2">
    <name type="scientific">Ooceraea biroi</name>
    <name type="common">Clonal raider ant</name>
    <name type="synonym">Cerapachys biroi</name>
    <dbReference type="NCBI Taxonomy" id="2015173"/>
    <lineage>
        <taxon>Eukaryota</taxon>
        <taxon>Metazoa</taxon>
        <taxon>Ecdysozoa</taxon>
        <taxon>Arthropoda</taxon>
        <taxon>Hexapoda</taxon>
        <taxon>Insecta</taxon>
        <taxon>Pterygota</taxon>
        <taxon>Neoptera</taxon>
        <taxon>Endopterygota</taxon>
        <taxon>Hymenoptera</taxon>
        <taxon>Apocrita</taxon>
        <taxon>Aculeata</taxon>
        <taxon>Formicoidea</taxon>
        <taxon>Formicidae</taxon>
        <taxon>Dorylinae</taxon>
        <taxon>Ooceraea</taxon>
    </lineage>
</organism>
<sequence>FKIILIQLQVIPKNGSSCGRYVCCANLAGRFPRCCAQPLVGVLHEHTAATSCRARLAFSGHKIMKKKKNHRAQHLELSILDGSNPPAFLPTFAQGSFESPLIFELGEISAMVLRRSFGVSFTPPRQVS</sequence>
<evidence type="ECO:0000313" key="2">
    <source>
        <dbReference type="Proteomes" id="UP000053097"/>
    </source>
</evidence>
<evidence type="ECO:0000313" key="1">
    <source>
        <dbReference type="EMBL" id="EZA51953.1"/>
    </source>
</evidence>
<protein>
    <submittedName>
        <fullName evidence="1">Uncharacterized protein</fullName>
    </submittedName>
</protein>
<dbReference type="Proteomes" id="UP000053097">
    <property type="component" value="Unassembled WGS sequence"/>
</dbReference>